<feature type="region of interest" description="Disordered" evidence="1">
    <location>
        <begin position="1"/>
        <end position="22"/>
    </location>
</feature>
<reference evidence="2 3" key="1">
    <citation type="journal article" date="2019" name="Sci. Rep.">
        <title>Orb-weaving spider Araneus ventricosus genome elucidates the spidroin gene catalogue.</title>
        <authorList>
            <person name="Kono N."/>
            <person name="Nakamura H."/>
            <person name="Ohtoshi R."/>
            <person name="Moran D.A.P."/>
            <person name="Shinohara A."/>
            <person name="Yoshida Y."/>
            <person name="Fujiwara M."/>
            <person name="Mori M."/>
            <person name="Tomita M."/>
            <person name="Arakawa K."/>
        </authorList>
    </citation>
    <scope>NUCLEOTIDE SEQUENCE [LARGE SCALE GENOMIC DNA]</scope>
</reference>
<evidence type="ECO:0000256" key="1">
    <source>
        <dbReference type="SAM" id="MobiDB-lite"/>
    </source>
</evidence>
<dbReference type="Proteomes" id="UP000499080">
    <property type="component" value="Unassembled WGS sequence"/>
</dbReference>
<comment type="caution">
    <text evidence="2">The sequence shown here is derived from an EMBL/GenBank/DDBJ whole genome shotgun (WGS) entry which is preliminary data.</text>
</comment>
<gene>
    <name evidence="2" type="ORF">AVEN_6979_1</name>
</gene>
<name>A0A4Y2I4F8_ARAVE</name>
<organism evidence="2 3">
    <name type="scientific">Araneus ventricosus</name>
    <name type="common">Orbweaver spider</name>
    <name type="synonym">Epeira ventricosa</name>
    <dbReference type="NCBI Taxonomy" id="182803"/>
    <lineage>
        <taxon>Eukaryota</taxon>
        <taxon>Metazoa</taxon>
        <taxon>Ecdysozoa</taxon>
        <taxon>Arthropoda</taxon>
        <taxon>Chelicerata</taxon>
        <taxon>Arachnida</taxon>
        <taxon>Araneae</taxon>
        <taxon>Araneomorphae</taxon>
        <taxon>Entelegynae</taxon>
        <taxon>Araneoidea</taxon>
        <taxon>Araneidae</taxon>
        <taxon>Araneus</taxon>
    </lineage>
</organism>
<feature type="compositionally biased region" description="Basic residues" evidence="1">
    <location>
        <begin position="9"/>
        <end position="18"/>
    </location>
</feature>
<proteinExistence type="predicted"/>
<accession>A0A4Y2I4F8</accession>
<feature type="region of interest" description="Disordered" evidence="1">
    <location>
        <begin position="40"/>
        <end position="59"/>
    </location>
</feature>
<protein>
    <submittedName>
        <fullName evidence="2">Uncharacterized protein</fullName>
    </submittedName>
</protein>
<dbReference type="AlphaFoldDB" id="A0A4Y2I4F8"/>
<evidence type="ECO:0000313" key="3">
    <source>
        <dbReference type="Proteomes" id="UP000499080"/>
    </source>
</evidence>
<dbReference type="EMBL" id="BGPR01002377">
    <property type="protein sequence ID" value="GBM72444.1"/>
    <property type="molecule type" value="Genomic_DNA"/>
</dbReference>
<sequence>MSCLAATHLARRPHRKTQTTKTGQDVPYFKKKILCFGQSRESSPLSRHARGDMDNSRPHTCRMTKHKWQELKLIVLLPQTLSRLLFQRGRKKTLELFHQSRAGIFSQDFFKYYSRIGGKITQRQ</sequence>
<evidence type="ECO:0000313" key="2">
    <source>
        <dbReference type="EMBL" id="GBM72444.1"/>
    </source>
</evidence>
<keyword evidence="3" id="KW-1185">Reference proteome</keyword>